<organism evidence="1 2">
    <name type="scientific">Marispirochaeta aestuarii</name>
    <dbReference type="NCBI Taxonomy" id="1963862"/>
    <lineage>
        <taxon>Bacteria</taxon>
        <taxon>Pseudomonadati</taxon>
        <taxon>Spirochaetota</taxon>
        <taxon>Spirochaetia</taxon>
        <taxon>Spirochaetales</taxon>
        <taxon>Spirochaetaceae</taxon>
        <taxon>Marispirochaeta</taxon>
    </lineage>
</organism>
<sequence length="184" mass="20956">MKQLRSIVLGLLPPGSMLASVQKYQDRIFRETGNPSASGVLPILPLCSCSEPVDPPEELRLDEALSFLHPLEYRENWYLPLGNRRALNTLTEKLPLGYAQYRDDEKLLFPLFPGLFLCRGGAAFPLSDTLLSDIYPPDGQLRSASFSAVLVEYRCSRPRDGWWDSIEERIHWELRVRKPAVKGR</sequence>
<accession>A0A1Y1S1E3</accession>
<comment type="caution">
    <text evidence="1">The sequence shown here is derived from an EMBL/GenBank/DDBJ whole genome shotgun (WGS) entry which is preliminary data.</text>
</comment>
<reference evidence="1 2" key="1">
    <citation type="submission" date="2017-03" db="EMBL/GenBank/DDBJ databases">
        <title>Draft Genome sequence of Marispirochaeta sp. strain JC444.</title>
        <authorList>
            <person name="Shivani Y."/>
            <person name="Subhash Y."/>
            <person name="Sasikala C."/>
            <person name="Ramana C."/>
        </authorList>
    </citation>
    <scope>NUCLEOTIDE SEQUENCE [LARGE SCALE GENOMIC DNA]</scope>
    <source>
        <strain evidence="1 2">JC444</strain>
    </source>
</reference>
<dbReference type="STRING" id="1963862.B4O97_05760"/>
<keyword evidence="2" id="KW-1185">Reference proteome</keyword>
<proteinExistence type="predicted"/>
<dbReference type="EMBL" id="MWQY01000005">
    <property type="protein sequence ID" value="ORC36570.1"/>
    <property type="molecule type" value="Genomic_DNA"/>
</dbReference>
<name>A0A1Y1S1E3_9SPIO</name>
<dbReference type="RefSeq" id="WP_083049101.1">
    <property type="nucleotide sequence ID" value="NZ_MWQY01000005.1"/>
</dbReference>
<dbReference type="Proteomes" id="UP000192343">
    <property type="component" value="Unassembled WGS sequence"/>
</dbReference>
<gene>
    <name evidence="1" type="ORF">B4O97_05760</name>
</gene>
<evidence type="ECO:0000313" key="2">
    <source>
        <dbReference type="Proteomes" id="UP000192343"/>
    </source>
</evidence>
<protein>
    <submittedName>
        <fullName evidence="1">Uncharacterized protein</fullName>
    </submittedName>
</protein>
<evidence type="ECO:0000313" key="1">
    <source>
        <dbReference type="EMBL" id="ORC36570.1"/>
    </source>
</evidence>
<dbReference type="AlphaFoldDB" id="A0A1Y1S1E3"/>